<comment type="similarity">
    <text evidence="6">Belongs to the Vsr family.</text>
</comment>
<evidence type="ECO:0000259" key="7">
    <source>
        <dbReference type="Pfam" id="PF04480"/>
    </source>
</evidence>
<dbReference type="GO" id="GO:0006298">
    <property type="term" value="P:mismatch repair"/>
    <property type="evidence" value="ECO:0007669"/>
    <property type="project" value="InterPro"/>
</dbReference>
<accession>A0A1G7YEE5</accession>
<evidence type="ECO:0000313" key="9">
    <source>
        <dbReference type="Proteomes" id="UP000199009"/>
    </source>
</evidence>
<protein>
    <submittedName>
        <fullName evidence="8">T/G mismatch-specific endonuclease</fullName>
    </submittedName>
</protein>
<dbReference type="InterPro" id="IPR007569">
    <property type="entry name" value="DUF559"/>
</dbReference>
<dbReference type="InterPro" id="IPR004603">
    <property type="entry name" value="DNA_mismatch_endonuc_vsr"/>
</dbReference>
<dbReference type="CDD" id="cd00221">
    <property type="entry name" value="Vsr"/>
    <property type="match status" value="1"/>
</dbReference>
<dbReference type="STRING" id="370764.SAMN04489810_1729"/>
<dbReference type="GO" id="GO:0004519">
    <property type="term" value="F:endonuclease activity"/>
    <property type="evidence" value="ECO:0007669"/>
    <property type="project" value="UniProtKB-KW"/>
</dbReference>
<evidence type="ECO:0000256" key="4">
    <source>
        <dbReference type="ARBA" id="ARBA00022801"/>
    </source>
</evidence>
<keyword evidence="3" id="KW-0227">DNA damage</keyword>
<evidence type="ECO:0000256" key="3">
    <source>
        <dbReference type="ARBA" id="ARBA00022763"/>
    </source>
</evidence>
<evidence type="ECO:0000256" key="1">
    <source>
        <dbReference type="ARBA" id="ARBA00022722"/>
    </source>
</evidence>
<dbReference type="Gene3D" id="3.40.960.10">
    <property type="entry name" value="VSR Endonuclease"/>
    <property type="match status" value="1"/>
</dbReference>
<keyword evidence="4" id="KW-0378">Hydrolase</keyword>
<name>A0A1G7YEE5_9MICO</name>
<dbReference type="AlphaFoldDB" id="A0A1G7YEE5"/>
<dbReference type="NCBIfam" id="TIGR00632">
    <property type="entry name" value="vsr"/>
    <property type="match status" value="1"/>
</dbReference>
<gene>
    <name evidence="8" type="ORF">SAMN04489810_1729</name>
</gene>
<organism evidence="8 9">
    <name type="scientific">Microbacterium pygmaeum</name>
    <dbReference type="NCBI Taxonomy" id="370764"/>
    <lineage>
        <taxon>Bacteria</taxon>
        <taxon>Bacillati</taxon>
        <taxon>Actinomycetota</taxon>
        <taxon>Actinomycetes</taxon>
        <taxon>Micrococcales</taxon>
        <taxon>Microbacteriaceae</taxon>
        <taxon>Microbacterium</taxon>
    </lineage>
</organism>
<dbReference type="Proteomes" id="UP000199009">
    <property type="component" value="Chromosome I"/>
</dbReference>
<keyword evidence="1" id="KW-0540">Nuclease</keyword>
<evidence type="ECO:0000256" key="6">
    <source>
        <dbReference type="ARBA" id="ARBA00029466"/>
    </source>
</evidence>
<dbReference type="REBASE" id="162747">
    <property type="entry name" value="V.Mpy23142ORF1728P"/>
</dbReference>
<keyword evidence="2 8" id="KW-0255">Endonuclease</keyword>
<keyword evidence="9" id="KW-1185">Reference proteome</keyword>
<dbReference type="Pfam" id="PF03852">
    <property type="entry name" value="Vsr"/>
    <property type="match status" value="1"/>
</dbReference>
<dbReference type="SUPFAM" id="SSF52980">
    <property type="entry name" value="Restriction endonuclease-like"/>
    <property type="match status" value="1"/>
</dbReference>
<evidence type="ECO:0000256" key="5">
    <source>
        <dbReference type="ARBA" id="ARBA00023204"/>
    </source>
</evidence>
<dbReference type="EMBL" id="LT629692">
    <property type="protein sequence ID" value="SDG94851.1"/>
    <property type="molecule type" value="Genomic_DNA"/>
</dbReference>
<dbReference type="InterPro" id="IPR011335">
    <property type="entry name" value="Restrct_endonuc-II-like"/>
</dbReference>
<proteinExistence type="inferred from homology"/>
<keyword evidence="5" id="KW-0234">DNA repair</keyword>
<reference evidence="8 9" key="1">
    <citation type="submission" date="2016-10" db="EMBL/GenBank/DDBJ databases">
        <authorList>
            <person name="de Groot N.N."/>
        </authorList>
    </citation>
    <scope>NUCLEOTIDE SEQUENCE [LARGE SCALE GENOMIC DNA]</scope>
    <source>
        <strain evidence="8 9">DSM 23142</strain>
    </source>
</reference>
<dbReference type="GO" id="GO:0016787">
    <property type="term" value="F:hydrolase activity"/>
    <property type="evidence" value="ECO:0007669"/>
    <property type="project" value="UniProtKB-KW"/>
</dbReference>
<sequence length="135" mass="15321">MLANRSKNTQPELAVRKILHAGGLRYRVNMRPIPLLRRTADVVFTRARVAVFIDGCFWHSCPEHSSRPKSNSDYWGPKLRGNVERDRQTDRALESAGWLVLRFWEHESEVEVAEAIALAVRAQHSSSLDASGVKD</sequence>
<feature type="domain" description="DUF559" evidence="7">
    <location>
        <begin position="77"/>
        <end position="114"/>
    </location>
</feature>
<dbReference type="Pfam" id="PF04480">
    <property type="entry name" value="DUF559"/>
    <property type="match status" value="1"/>
</dbReference>
<evidence type="ECO:0000313" key="8">
    <source>
        <dbReference type="EMBL" id="SDG94851.1"/>
    </source>
</evidence>
<evidence type="ECO:0000256" key="2">
    <source>
        <dbReference type="ARBA" id="ARBA00022759"/>
    </source>
</evidence>